<dbReference type="Proteomes" id="UP000308600">
    <property type="component" value="Unassembled WGS sequence"/>
</dbReference>
<protein>
    <submittedName>
        <fullName evidence="1">Uncharacterized protein</fullName>
    </submittedName>
</protein>
<dbReference type="EMBL" id="ML209117">
    <property type="protein sequence ID" value="TFK58989.1"/>
    <property type="molecule type" value="Genomic_DNA"/>
</dbReference>
<organism evidence="1 2">
    <name type="scientific">Pluteus cervinus</name>
    <dbReference type="NCBI Taxonomy" id="181527"/>
    <lineage>
        <taxon>Eukaryota</taxon>
        <taxon>Fungi</taxon>
        <taxon>Dikarya</taxon>
        <taxon>Basidiomycota</taxon>
        <taxon>Agaricomycotina</taxon>
        <taxon>Agaricomycetes</taxon>
        <taxon>Agaricomycetidae</taxon>
        <taxon>Agaricales</taxon>
        <taxon>Pluteineae</taxon>
        <taxon>Pluteaceae</taxon>
        <taxon>Pluteus</taxon>
    </lineage>
</organism>
<evidence type="ECO:0000313" key="1">
    <source>
        <dbReference type="EMBL" id="TFK58989.1"/>
    </source>
</evidence>
<gene>
    <name evidence="1" type="ORF">BDN72DRAFT_906241</name>
</gene>
<accession>A0ACD3A013</accession>
<keyword evidence="2" id="KW-1185">Reference proteome</keyword>
<proteinExistence type="predicted"/>
<reference evidence="1 2" key="1">
    <citation type="journal article" date="2019" name="Nat. Ecol. Evol.">
        <title>Megaphylogeny resolves global patterns of mushroom evolution.</title>
        <authorList>
            <person name="Varga T."/>
            <person name="Krizsan K."/>
            <person name="Foldi C."/>
            <person name="Dima B."/>
            <person name="Sanchez-Garcia M."/>
            <person name="Sanchez-Ramirez S."/>
            <person name="Szollosi G.J."/>
            <person name="Szarkandi J.G."/>
            <person name="Papp V."/>
            <person name="Albert L."/>
            <person name="Andreopoulos W."/>
            <person name="Angelini C."/>
            <person name="Antonin V."/>
            <person name="Barry K.W."/>
            <person name="Bougher N.L."/>
            <person name="Buchanan P."/>
            <person name="Buyck B."/>
            <person name="Bense V."/>
            <person name="Catcheside P."/>
            <person name="Chovatia M."/>
            <person name="Cooper J."/>
            <person name="Damon W."/>
            <person name="Desjardin D."/>
            <person name="Finy P."/>
            <person name="Geml J."/>
            <person name="Haridas S."/>
            <person name="Hughes K."/>
            <person name="Justo A."/>
            <person name="Karasinski D."/>
            <person name="Kautmanova I."/>
            <person name="Kiss B."/>
            <person name="Kocsube S."/>
            <person name="Kotiranta H."/>
            <person name="LaButti K.M."/>
            <person name="Lechner B.E."/>
            <person name="Liimatainen K."/>
            <person name="Lipzen A."/>
            <person name="Lukacs Z."/>
            <person name="Mihaltcheva S."/>
            <person name="Morgado L.N."/>
            <person name="Niskanen T."/>
            <person name="Noordeloos M.E."/>
            <person name="Ohm R.A."/>
            <person name="Ortiz-Santana B."/>
            <person name="Ovrebo C."/>
            <person name="Racz N."/>
            <person name="Riley R."/>
            <person name="Savchenko A."/>
            <person name="Shiryaev A."/>
            <person name="Soop K."/>
            <person name="Spirin V."/>
            <person name="Szebenyi C."/>
            <person name="Tomsovsky M."/>
            <person name="Tulloss R.E."/>
            <person name="Uehling J."/>
            <person name="Grigoriev I.V."/>
            <person name="Vagvolgyi C."/>
            <person name="Papp T."/>
            <person name="Martin F.M."/>
            <person name="Miettinen O."/>
            <person name="Hibbett D.S."/>
            <person name="Nagy L.G."/>
        </authorList>
    </citation>
    <scope>NUCLEOTIDE SEQUENCE [LARGE SCALE GENOMIC DNA]</scope>
    <source>
        <strain evidence="1 2">NL-1719</strain>
    </source>
</reference>
<name>A0ACD3A013_9AGAR</name>
<sequence>MAEMPISVPDELQRFYALLQTMEENIGVLDEDATSAVKTLLECKGVLAGLSTNLKLLRQRLDVAVIAHGGLEVCAAQLEKTGKLDIMRSILLKHVTEDLPSQTPASTASTPNQVASERGQRKRPRTQDNVNSLTRSKLCEAPAGTATYHLGG</sequence>
<evidence type="ECO:0000313" key="2">
    <source>
        <dbReference type="Proteomes" id="UP000308600"/>
    </source>
</evidence>